<evidence type="ECO:0000259" key="2">
    <source>
        <dbReference type="Pfam" id="PF07715"/>
    </source>
</evidence>
<dbReference type="SUPFAM" id="SSF49464">
    <property type="entry name" value="Carboxypeptidase regulatory domain-like"/>
    <property type="match status" value="1"/>
</dbReference>
<reference evidence="3" key="1">
    <citation type="submission" date="2018-05" db="EMBL/GenBank/DDBJ databases">
        <authorList>
            <person name="Lanie J.A."/>
            <person name="Ng W.-L."/>
            <person name="Kazmierczak K.M."/>
            <person name="Andrzejewski T.M."/>
            <person name="Davidsen T.M."/>
            <person name="Wayne K.J."/>
            <person name="Tettelin H."/>
            <person name="Glass J.I."/>
            <person name="Rusch D."/>
            <person name="Podicherti R."/>
            <person name="Tsui H.-C.T."/>
            <person name="Winkler M.E."/>
        </authorList>
    </citation>
    <scope>NUCLEOTIDE SEQUENCE</scope>
</reference>
<proteinExistence type="predicted"/>
<feature type="non-terminal residue" evidence="3">
    <location>
        <position position="177"/>
    </location>
</feature>
<dbReference type="PANTHER" id="PTHR30069:SF29">
    <property type="entry name" value="HEMOGLOBIN AND HEMOGLOBIN-HAPTOGLOBIN-BINDING PROTEIN 1-RELATED"/>
    <property type="match status" value="1"/>
</dbReference>
<dbReference type="AlphaFoldDB" id="A0A382HUV0"/>
<name>A0A382HUV0_9ZZZZ</name>
<dbReference type="Pfam" id="PF07715">
    <property type="entry name" value="Plug"/>
    <property type="match status" value="1"/>
</dbReference>
<dbReference type="Gene3D" id="2.170.130.10">
    <property type="entry name" value="TonB-dependent receptor, plug domain"/>
    <property type="match status" value="1"/>
</dbReference>
<dbReference type="GO" id="GO:0015344">
    <property type="term" value="F:siderophore uptake transmembrane transporter activity"/>
    <property type="evidence" value="ECO:0007669"/>
    <property type="project" value="TreeGrafter"/>
</dbReference>
<evidence type="ECO:0000256" key="1">
    <source>
        <dbReference type="ARBA" id="ARBA00022729"/>
    </source>
</evidence>
<sequence>MIPSLSLGTASNLDGNFVILNIPPGKIDVNFSMIGYAEIRIENVTISIDQTTPLSVQLNVEAIEGQAIIVRNERLIRMDRTNTEARITAEELDVMPVTDIYDVIKLQGGITQDAYGGIHIRGGRSSEVVYMVDGVSMTDSYDGGLSIAVENNTIQELQVISGTFNAEYGRAMSGIIN</sequence>
<dbReference type="GO" id="GO:0044718">
    <property type="term" value="P:siderophore transmembrane transport"/>
    <property type="evidence" value="ECO:0007669"/>
    <property type="project" value="TreeGrafter"/>
</dbReference>
<dbReference type="InterPro" id="IPR008969">
    <property type="entry name" value="CarboxyPept-like_regulatory"/>
</dbReference>
<keyword evidence="1" id="KW-0732">Signal</keyword>
<protein>
    <recommendedName>
        <fullName evidence="2">TonB-dependent receptor plug domain-containing protein</fullName>
    </recommendedName>
</protein>
<dbReference type="PANTHER" id="PTHR30069">
    <property type="entry name" value="TONB-DEPENDENT OUTER MEMBRANE RECEPTOR"/>
    <property type="match status" value="1"/>
</dbReference>
<dbReference type="Pfam" id="PF13715">
    <property type="entry name" value="CarbopepD_reg_2"/>
    <property type="match status" value="1"/>
</dbReference>
<dbReference type="PROSITE" id="PS52016">
    <property type="entry name" value="TONB_DEPENDENT_REC_3"/>
    <property type="match status" value="1"/>
</dbReference>
<dbReference type="InterPro" id="IPR039426">
    <property type="entry name" value="TonB-dep_rcpt-like"/>
</dbReference>
<dbReference type="Gene3D" id="2.60.40.1120">
    <property type="entry name" value="Carboxypeptidase-like, regulatory domain"/>
    <property type="match status" value="1"/>
</dbReference>
<organism evidence="3">
    <name type="scientific">marine metagenome</name>
    <dbReference type="NCBI Taxonomy" id="408172"/>
    <lineage>
        <taxon>unclassified sequences</taxon>
        <taxon>metagenomes</taxon>
        <taxon>ecological metagenomes</taxon>
    </lineage>
</organism>
<accession>A0A382HUV0</accession>
<feature type="domain" description="TonB-dependent receptor plug" evidence="2">
    <location>
        <begin position="82"/>
        <end position="174"/>
    </location>
</feature>
<dbReference type="InterPro" id="IPR012910">
    <property type="entry name" value="Plug_dom"/>
</dbReference>
<evidence type="ECO:0000313" key="3">
    <source>
        <dbReference type="EMBL" id="SVB90393.1"/>
    </source>
</evidence>
<gene>
    <name evidence="3" type="ORF">METZ01_LOCUS243247</name>
</gene>
<dbReference type="InterPro" id="IPR037066">
    <property type="entry name" value="Plug_dom_sf"/>
</dbReference>
<dbReference type="SUPFAM" id="SSF56935">
    <property type="entry name" value="Porins"/>
    <property type="match status" value="1"/>
</dbReference>
<dbReference type="EMBL" id="UINC01063112">
    <property type="protein sequence ID" value="SVB90393.1"/>
    <property type="molecule type" value="Genomic_DNA"/>
</dbReference>
<dbReference type="GO" id="GO:0009279">
    <property type="term" value="C:cell outer membrane"/>
    <property type="evidence" value="ECO:0007669"/>
    <property type="project" value="TreeGrafter"/>
</dbReference>